<dbReference type="Gene3D" id="1.20.1250.20">
    <property type="entry name" value="MFS general substrate transporter like domains"/>
    <property type="match status" value="1"/>
</dbReference>
<evidence type="ECO:0000259" key="8">
    <source>
        <dbReference type="PROSITE" id="PS50850"/>
    </source>
</evidence>
<evidence type="ECO:0000256" key="5">
    <source>
        <dbReference type="ARBA" id="ARBA00022989"/>
    </source>
</evidence>
<dbReference type="eggNOG" id="KOG0253">
    <property type="taxonomic scope" value="Eukaryota"/>
</dbReference>
<proteinExistence type="inferred from homology"/>
<dbReference type="STRING" id="126957.T1JBX0"/>
<dbReference type="GO" id="GO:0022857">
    <property type="term" value="F:transmembrane transporter activity"/>
    <property type="evidence" value="ECO:0007669"/>
    <property type="project" value="InterPro"/>
</dbReference>
<evidence type="ECO:0000256" key="7">
    <source>
        <dbReference type="SAM" id="Phobius"/>
    </source>
</evidence>
<evidence type="ECO:0000256" key="4">
    <source>
        <dbReference type="ARBA" id="ARBA00022692"/>
    </source>
</evidence>
<feature type="transmembrane region" description="Helical" evidence="7">
    <location>
        <begin position="373"/>
        <end position="392"/>
    </location>
</feature>
<keyword evidence="10" id="KW-1185">Reference proteome</keyword>
<dbReference type="OMA" id="LLWFIWM"/>
<feature type="transmembrane region" description="Helical" evidence="7">
    <location>
        <begin position="207"/>
        <end position="228"/>
    </location>
</feature>
<keyword evidence="4 7" id="KW-0812">Transmembrane</keyword>
<dbReference type="EMBL" id="JH432025">
    <property type="status" value="NOT_ANNOTATED_CDS"/>
    <property type="molecule type" value="Genomic_DNA"/>
</dbReference>
<evidence type="ECO:0000256" key="3">
    <source>
        <dbReference type="ARBA" id="ARBA00022448"/>
    </source>
</evidence>
<feature type="transmembrane region" description="Helical" evidence="7">
    <location>
        <begin position="457"/>
        <end position="481"/>
    </location>
</feature>
<dbReference type="InterPro" id="IPR005829">
    <property type="entry name" value="Sugar_transporter_CS"/>
</dbReference>
<accession>T1JBX0</accession>
<evidence type="ECO:0000313" key="10">
    <source>
        <dbReference type="Proteomes" id="UP000014500"/>
    </source>
</evidence>
<name>T1JBX0_STRMM</name>
<comment type="subcellular location">
    <subcellularLocation>
        <location evidence="1">Membrane</location>
        <topology evidence="1">Multi-pass membrane protein</topology>
    </subcellularLocation>
</comment>
<evidence type="ECO:0000256" key="6">
    <source>
        <dbReference type="ARBA" id="ARBA00023136"/>
    </source>
</evidence>
<evidence type="ECO:0000313" key="9">
    <source>
        <dbReference type="EnsemblMetazoa" id="SMAR011275-PA"/>
    </source>
</evidence>
<dbReference type="PROSITE" id="PS50850">
    <property type="entry name" value="MFS"/>
    <property type="match status" value="1"/>
</dbReference>
<dbReference type="PhylomeDB" id="T1JBX0"/>
<dbReference type="SUPFAM" id="SSF103473">
    <property type="entry name" value="MFS general substrate transporter"/>
    <property type="match status" value="1"/>
</dbReference>
<feature type="transmembrane region" description="Helical" evidence="7">
    <location>
        <begin position="404"/>
        <end position="421"/>
    </location>
</feature>
<organism evidence="9 10">
    <name type="scientific">Strigamia maritima</name>
    <name type="common">European centipede</name>
    <name type="synonym">Geophilus maritimus</name>
    <dbReference type="NCBI Taxonomy" id="126957"/>
    <lineage>
        <taxon>Eukaryota</taxon>
        <taxon>Metazoa</taxon>
        <taxon>Ecdysozoa</taxon>
        <taxon>Arthropoda</taxon>
        <taxon>Myriapoda</taxon>
        <taxon>Chilopoda</taxon>
        <taxon>Pleurostigmophora</taxon>
        <taxon>Geophilomorpha</taxon>
        <taxon>Linotaeniidae</taxon>
        <taxon>Strigamia</taxon>
    </lineage>
</organism>
<dbReference type="PROSITE" id="PS00216">
    <property type="entry name" value="SUGAR_TRANSPORT_1"/>
    <property type="match status" value="1"/>
</dbReference>
<dbReference type="InterPro" id="IPR036259">
    <property type="entry name" value="MFS_trans_sf"/>
</dbReference>
<feature type="transmembrane region" description="Helical" evidence="7">
    <location>
        <begin position="83"/>
        <end position="105"/>
    </location>
</feature>
<reference evidence="10" key="1">
    <citation type="submission" date="2011-05" db="EMBL/GenBank/DDBJ databases">
        <authorList>
            <person name="Richards S.R."/>
            <person name="Qu J."/>
            <person name="Jiang H."/>
            <person name="Jhangiani S.N."/>
            <person name="Agravi P."/>
            <person name="Goodspeed R."/>
            <person name="Gross S."/>
            <person name="Mandapat C."/>
            <person name="Jackson L."/>
            <person name="Mathew T."/>
            <person name="Pu L."/>
            <person name="Thornton R."/>
            <person name="Saada N."/>
            <person name="Wilczek-Boney K.B."/>
            <person name="Lee S."/>
            <person name="Kovar C."/>
            <person name="Wu Y."/>
            <person name="Scherer S.E."/>
            <person name="Worley K.C."/>
            <person name="Muzny D.M."/>
            <person name="Gibbs R."/>
        </authorList>
    </citation>
    <scope>NUCLEOTIDE SEQUENCE</scope>
    <source>
        <strain evidence="10">Brora</strain>
    </source>
</reference>
<comment type="similarity">
    <text evidence="2">Belongs to the major facilitator superfamily.</text>
</comment>
<evidence type="ECO:0000256" key="2">
    <source>
        <dbReference type="ARBA" id="ARBA00008335"/>
    </source>
</evidence>
<feature type="domain" description="Major facilitator superfamily (MFS) profile" evidence="8">
    <location>
        <begin position="83"/>
        <end position="511"/>
    </location>
</feature>
<evidence type="ECO:0000256" key="1">
    <source>
        <dbReference type="ARBA" id="ARBA00004141"/>
    </source>
</evidence>
<feature type="transmembrane region" description="Helical" evidence="7">
    <location>
        <begin position="149"/>
        <end position="166"/>
    </location>
</feature>
<dbReference type="InterPro" id="IPR020846">
    <property type="entry name" value="MFS_dom"/>
</dbReference>
<feature type="transmembrane region" description="Helical" evidence="7">
    <location>
        <begin position="487"/>
        <end position="506"/>
    </location>
</feature>
<dbReference type="GO" id="GO:0016020">
    <property type="term" value="C:membrane"/>
    <property type="evidence" value="ECO:0007669"/>
    <property type="project" value="UniProtKB-SubCell"/>
</dbReference>
<protein>
    <recommendedName>
        <fullName evidence="8">Major facilitator superfamily (MFS) profile domain-containing protein</fullName>
    </recommendedName>
</protein>
<feature type="transmembrane region" description="Helical" evidence="7">
    <location>
        <begin position="117"/>
        <end position="137"/>
    </location>
</feature>
<keyword evidence="6 7" id="KW-0472">Membrane</keyword>
<feature type="transmembrane region" description="Helical" evidence="7">
    <location>
        <begin position="234"/>
        <end position="255"/>
    </location>
</feature>
<dbReference type="PANTHER" id="PTHR23511">
    <property type="entry name" value="SYNAPTIC VESICLE GLYCOPROTEIN 2"/>
    <property type="match status" value="1"/>
</dbReference>
<dbReference type="Pfam" id="PF00083">
    <property type="entry name" value="Sugar_tr"/>
    <property type="match status" value="1"/>
</dbReference>
<dbReference type="InterPro" id="IPR005828">
    <property type="entry name" value="MFS_sugar_transport-like"/>
</dbReference>
<dbReference type="Proteomes" id="UP000014500">
    <property type="component" value="Unassembled WGS sequence"/>
</dbReference>
<reference evidence="9" key="2">
    <citation type="submission" date="2015-02" db="UniProtKB">
        <authorList>
            <consortium name="EnsemblMetazoa"/>
        </authorList>
    </citation>
    <scope>IDENTIFICATION</scope>
</reference>
<dbReference type="AlphaFoldDB" id="T1JBX0"/>
<dbReference type="PANTHER" id="PTHR23511:SF5">
    <property type="entry name" value="MAJOR FACILITATOR-TYPE TRANSPORTER HXNZ-RELATED"/>
    <property type="match status" value="1"/>
</dbReference>
<keyword evidence="3" id="KW-0813">Transport</keyword>
<keyword evidence="5 7" id="KW-1133">Transmembrane helix</keyword>
<feature type="transmembrane region" description="Helical" evidence="7">
    <location>
        <begin position="317"/>
        <end position="336"/>
    </location>
</feature>
<dbReference type="EnsemblMetazoa" id="SMAR011275-RA">
    <property type="protein sequence ID" value="SMAR011275-PA"/>
    <property type="gene ID" value="SMAR011275"/>
</dbReference>
<dbReference type="HOGENOM" id="CLU_001265_46_0_1"/>
<sequence>MMSSRLSRLVRDNKYEDLTGGNRFAKEKRDSAIDELANSFDFDLASTDIEMTSTSNSGIMPDDTYTIDEAVNKMGFGKFQIKLSLATGFCWMADSMEMMILSILAPALQCSWGISHWQGAFITTIVFLGMMISSTLWGFLSDSYGRKRTLITSACILTYYGIMSAFSPNFIWLLILRGLVGFGVGCSPQAVTLYAEFLPVNQRAISIVLLECFWALGACFEVVLALFIMPTYGWRWLLGLSSLPLVIFIIISFWLPESARFDATIGNVDGAVKTLKRISQDNNKAMPQGRLVFDECQTAKRGRILDLFIPELRRTTVLLWFIWWVCAFCYYGVVLMTTELFRTQRTCGALEVSAESDCRAGCINLQTKDYVNVLWTTIAEFPGIFITIIIIECIGRKKTMEGEFVCFSIFVFLIFICSLSRTWLLVVLFGARGMISGIFQTAYVYTPEIYPTTLRSIGIGACSGMSRIGAMITPIVAQVLLKQSVEITIGIYGGMGLLAALATFFLPIETKGRQLKDTHISVKR</sequence>